<dbReference type="RefSeq" id="XP_052945548.1">
    <property type="nucleotide sequence ID" value="XM_053092943.1"/>
</dbReference>
<dbReference type="Gene3D" id="3.40.50.1820">
    <property type="entry name" value="alpha/beta hydrolase"/>
    <property type="match status" value="1"/>
</dbReference>
<sequence length="273" mass="29702">MSSTEQTSVSPCCVTGHVHEGTPLGKFEVLHGLRTYVSNPKPSDKQTVVIFIPDIFGVDLVNTKLLADEWAANGWKVLLPDVLEGDAVPDSHLKAIAPNMRDKAQATLASKAIATAETAAALGPWIVKHREAVARPICEKFFDAVRADPATDKIIAVGFCWGARYAFLMAQEPSKVDVVIANHPSFVTDADLENVKTPSALLKGDHDDMCTDDALKGYETVLQKNMSADKVLLKIYPNAVHGFTVRGDDLVESEKKQKEDAAKVGMEFARKFV</sequence>
<dbReference type="GO" id="GO:0016787">
    <property type="term" value="F:hydrolase activity"/>
    <property type="evidence" value="ECO:0007669"/>
    <property type="project" value="UniProtKB-KW"/>
</dbReference>
<dbReference type="GeneID" id="77732148"/>
<organism evidence="2 3">
    <name type="scientific">Dioszegia hungarica</name>
    <dbReference type="NCBI Taxonomy" id="4972"/>
    <lineage>
        <taxon>Eukaryota</taxon>
        <taxon>Fungi</taxon>
        <taxon>Dikarya</taxon>
        <taxon>Basidiomycota</taxon>
        <taxon>Agaricomycotina</taxon>
        <taxon>Tremellomycetes</taxon>
        <taxon>Tremellales</taxon>
        <taxon>Bulleribasidiaceae</taxon>
        <taxon>Dioszegia</taxon>
    </lineage>
</organism>
<reference evidence="2" key="1">
    <citation type="journal article" date="2022" name="G3 (Bethesda)">
        <title>High quality genome of the basidiomycete yeast Dioszegia hungarica PDD-24b-2 isolated from cloud water.</title>
        <authorList>
            <person name="Jarrige D."/>
            <person name="Haridas S."/>
            <person name="Bleykasten-Grosshans C."/>
            <person name="Joly M."/>
            <person name="Nadalig T."/>
            <person name="Sancelme M."/>
            <person name="Vuilleumier S."/>
            <person name="Grigoriev I.V."/>
            <person name="Amato P."/>
            <person name="Bringel F."/>
        </authorList>
    </citation>
    <scope>NUCLEOTIDE SEQUENCE</scope>
    <source>
        <strain evidence="2">PDD-24b-2</strain>
    </source>
</reference>
<dbReference type="PANTHER" id="PTHR17630:SF44">
    <property type="entry name" value="PROTEIN AIM2"/>
    <property type="match status" value="1"/>
</dbReference>
<feature type="domain" description="Dienelactone hydrolase" evidence="1">
    <location>
        <begin position="34"/>
        <end position="268"/>
    </location>
</feature>
<gene>
    <name evidence="2" type="ORF">MKK02DRAFT_44473</name>
</gene>
<name>A0AA38HAT8_9TREE</name>
<dbReference type="SUPFAM" id="SSF53474">
    <property type="entry name" value="alpha/beta-Hydrolases"/>
    <property type="match status" value="1"/>
</dbReference>
<dbReference type="InterPro" id="IPR002925">
    <property type="entry name" value="Dienelactn_hydro"/>
</dbReference>
<protein>
    <submittedName>
        <fullName evidence="2">Dienelactone hydrolase</fullName>
    </submittedName>
</protein>
<dbReference type="EMBL" id="JAKWFO010000005">
    <property type="protein sequence ID" value="KAI9635771.1"/>
    <property type="molecule type" value="Genomic_DNA"/>
</dbReference>
<dbReference type="AlphaFoldDB" id="A0AA38HAT8"/>
<evidence type="ECO:0000313" key="3">
    <source>
        <dbReference type="Proteomes" id="UP001164286"/>
    </source>
</evidence>
<proteinExistence type="predicted"/>
<comment type="caution">
    <text evidence="2">The sequence shown here is derived from an EMBL/GenBank/DDBJ whole genome shotgun (WGS) entry which is preliminary data.</text>
</comment>
<dbReference type="PANTHER" id="PTHR17630">
    <property type="entry name" value="DIENELACTONE HYDROLASE"/>
    <property type="match status" value="1"/>
</dbReference>
<evidence type="ECO:0000313" key="2">
    <source>
        <dbReference type="EMBL" id="KAI9635771.1"/>
    </source>
</evidence>
<accession>A0AA38HAT8</accession>
<dbReference type="Pfam" id="PF01738">
    <property type="entry name" value="DLH"/>
    <property type="match status" value="1"/>
</dbReference>
<keyword evidence="2" id="KW-0378">Hydrolase</keyword>
<evidence type="ECO:0000259" key="1">
    <source>
        <dbReference type="Pfam" id="PF01738"/>
    </source>
</evidence>
<dbReference type="InterPro" id="IPR029058">
    <property type="entry name" value="AB_hydrolase_fold"/>
</dbReference>
<dbReference type="Proteomes" id="UP001164286">
    <property type="component" value="Unassembled WGS sequence"/>
</dbReference>
<keyword evidence="3" id="KW-1185">Reference proteome</keyword>